<name>A0A0N7I7C8_AZOBR</name>
<evidence type="ECO:0000313" key="7">
    <source>
        <dbReference type="Proteomes" id="UP000298774"/>
    </source>
</evidence>
<dbReference type="InterPro" id="IPR023227">
    <property type="entry name" value="SAM_OH_AdoTrfase_C_sf"/>
</dbReference>
<dbReference type="AlphaFoldDB" id="A0A0N7I7C8"/>
<dbReference type="Pfam" id="PF20257">
    <property type="entry name" value="SAM_HAT_C"/>
    <property type="match status" value="1"/>
</dbReference>
<organism evidence="6 7">
    <name type="scientific">Azospirillum brasilense</name>
    <dbReference type="NCBI Taxonomy" id="192"/>
    <lineage>
        <taxon>Bacteria</taxon>
        <taxon>Pseudomonadati</taxon>
        <taxon>Pseudomonadota</taxon>
        <taxon>Alphaproteobacteria</taxon>
        <taxon>Rhodospirillales</taxon>
        <taxon>Azospirillaceae</taxon>
        <taxon>Azospirillum</taxon>
    </lineage>
</organism>
<dbReference type="Pfam" id="PF01887">
    <property type="entry name" value="SAM_HAT_N"/>
    <property type="match status" value="1"/>
</dbReference>
<reference evidence="6 7" key="1">
    <citation type="submission" date="2018-09" db="EMBL/GenBank/DDBJ databases">
        <title>Whole genome based analysis of evolution and adaptive divergence in Indian and Brazilian strains of Azospirillum brasilense.</title>
        <authorList>
            <person name="Singh C."/>
            <person name="Tripathi A.K."/>
        </authorList>
    </citation>
    <scope>NUCLEOTIDE SEQUENCE [LARGE SCALE GENOMIC DNA]</scope>
    <source>
        <strain evidence="6 7">MTCC4038</strain>
    </source>
</reference>
<dbReference type="EMBL" id="JAWXYC010000004">
    <property type="protein sequence ID" value="MDX5952724.1"/>
    <property type="molecule type" value="Genomic_DNA"/>
</dbReference>
<dbReference type="SUPFAM" id="SSF102522">
    <property type="entry name" value="Bacterial fluorinating enzyme, N-terminal domain"/>
    <property type="match status" value="1"/>
</dbReference>
<gene>
    <name evidence="6" type="ORF">D3868_09205</name>
    <name evidence="5" type="ORF">SIM66_16210</name>
</gene>
<evidence type="ECO:0000313" key="8">
    <source>
        <dbReference type="Proteomes" id="UP001277471"/>
    </source>
</evidence>
<protein>
    <submittedName>
        <fullName evidence="5">SAM-dependent chlorinase/fluorinase</fullName>
    </submittedName>
</protein>
<dbReference type="PANTHER" id="PTHR35092:SF1">
    <property type="entry name" value="CHLORINASE MJ1651"/>
    <property type="match status" value="1"/>
</dbReference>
<dbReference type="PANTHER" id="PTHR35092">
    <property type="entry name" value="CHLORINASE MJ1651"/>
    <property type="match status" value="1"/>
</dbReference>
<dbReference type="InterPro" id="IPR023228">
    <property type="entry name" value="SAM_OH_AdoTrfase_N_sf"/>
</dbReference>
<dbReference type="InterPro" id="IPR046470">
    <property type="entry name" value="SAM_HAT_C"/>
</dbReference>
<sequence length="247" mass="26385">MIVLFTDFGLSGPYTGQMKAVLARMAPGLPVIDLFADAPAFDPQLSAYLLAAYAPEFPADSVFLCVVDPGVGTDRRPLVVEADGRRFVGPDNGLFELLRRRAGSVRAWSIGWRPERLSASFHGRDLFAPVAASLAMGNPVALEPVDPAGLARPDWPDDLARIVYVDVYGNAMTGLRADRLPENAVLRAGGRTVRRGRTFADVPVGEALWYTNSSGLAEIAVNRGRADRDVGRGLGGLAVGTPVEVVL</sequence>
<evidence type="ECO:0000313" key="6">
    <source>
        <dbReference type="EMBL" id="QCO09197.1"/>
    </source>
</evidence>
<dbReference type="GeneID" id="56449917"/>
<dbReference type="Proteomes" id="UP001277471">
    <property type="component" value="Unassembled WGS sequence"/>
</dbReference>
<dbReference type="RefSeq" id="WP_059398503.1">
    <property type="nucleotide sequence ID" value="NZ_CP012914.1"/>
</dbReference>
<evidence type="ECO:0000259" key="3">
    <source>
        <dbReference type="Pfam" id="PF01887"/>
    </source>
</evidence>
<dbReference type="KEGG" id="abf:AMK58_01135"/>
<keyword evidence="8" id="KW-1185">Reference proteome</keyword>
<comment type="similarity">
    <text evidence="2">Belongs to the SAM hydrolase / SAM-dependent halogenase family.</text>
</comment>
<feature type="domain" description="S-adenosyl-l-methionine hydroxide adenosyltransferase C-terminal" evidence="4">
    <location>
        <begin position="161"/>
        <end position="233"/>
    </location>
</feature>
<keyword evidence="1" id="KW-0949">S-adenosyl-L-methionine</keyword>
<evidence type="ECO:0000313" key="5">
    <source>
        <dbReference type="EMBL" id="MDX5952724.1"/>
    </source>
</evidence>
<dbReference type="Proteomes" id="UP000298774">
    <property type="component" value="Chromosome"/>
</dbReference>
<dbReference type="Gene3D" id="3.40.50.10790">
    <property type="entry name" value="S-adenosyl-l-methionine hydroxide adenosyltransferase, N-terminal"/>
    <property type="match status" value="1"/>
</dbReference>
<dbReference type="Gene3D" id="2.40.30.90">
    <property type="entry name" value="Bacterial fluorinating enzyme like"/>
    <property type="match status" value="1"/>
</dbReference>
<dbReference type="SUPFAM" id="SSF101852">
    <property type="entry name" value="Bacterial fluorinating enzyme, C-terminal domain"/>
    <property type="match status" value="1"/>
</dbReference>
<dbReference type="EMBL" id="CP032339">
    <property type="protein sequence ID" value="QCO09197.1"/>
    <property type="molecule type" value="Genomic_DNA"/>
</dbReference>
<evidence type="ECO:0000259" key="4">
    <source>
        <dbReference type="Pfam" id="PF20257"/>
    </source>
</evidence>
<dbReference type="InterPro" id="IPR046469">
    <property type="entry name" value="SAM_HAT_N"/>
</dbReference>
<feature type="domain" description="S-adenosyl-l-methionine hydroxide adenosyltransferase N-terminal" evidence="3">
    <location>
        <begin position="2"/>
        <end position="140"/>
    </location>
</feature>
<reference evidence="5 8" key="2">
    <citation type="submission" date="2023-11" db="EMBL/GenBank/DDBJ databases">
        <title>MicrobeMod: A computational toolkit for identifying prokaryotic methylation and restriction-modification with nanopore sequencing.</title>
        <authorList>
            <person name="Crits-Christoph A."/>
            <person name="Kang S.C."/>
            <person name="Lee H."/>
            <person name="Ostrov N."/>
        </authorList>
    </citation>
    <scope>NUCLEOTIDE SEQUENCE [LARGE SCALE GENOMIC DNA]</scope>
    <source>
        <strain evidence="5 8">ATCC 29145</strain>
    </source>
</reference>
<accession>A0A0N7I7C8</accession>
<evidence type="ECO:0000256" key="2">
    <source>
        <dbReference type="ARBA" id="ARBA00024035"/>
    </source>
</evidence>
<evidence type="ECO:0000256" key="1">
    <source>
        <dbReference type="ARBA" id="ARBA00022691"/>
    </source>
</evidence>
<dbReference type="PIRSF" id="PIRSF006779">
    <property type="entry name" value="UCP006779"/>
    <property type="match status" value="1"/>
</dbReference>
<dbReference type="InterPro" id="IPR002747">
    <property type="entry name" value="SAM_OH_AdoTrfase"/>
</dbReference>
<proteinExistence type="inferred from homology"/>